<feature type="region of interest" description="Disordered" evidence="24">
    <location>
        <begin position="198"/>
        <end position="232"/>
    </location>
</feature>
<dbReference type="OrthoDB" id="29755at2759"/>
<keyword evidence="15" id="KW-0694">RNA-binding</keyword>
<sequence length="764" mass="87393">MADGFSRFNTGGQYFYQNQHNSHTRGQLQQQHHRTGSPINNNSSRLFQPNADTPSPNRSPGTNSPAYSMFNNHNHRQNHGLLNGSAAHHNFQPQVNLSKAFQSQSQGQHQGHHINNQHNDHSGLSGHTNNFGNHQHTISASTLSNTTPHFTPAHLTNGTPENSSVPKQMNEHWATQMQEYQKMRMADQKTHYYARTTPSVSRYPGQPNGANANQQNGEENGERRRITDESEDMGSWDAMDLCGQGLKAISPALFQRYPKLKKMFMAWNSLRAIPPQIGQMRFLTVLDLSMNNLNYLPAEIGMLTNLKKLSLYDNHLEDLPFELGFLYRLEMLGIEGNPMRPDYKERLMEHGTQELIRYLREQAPTPDPPTDRAWIPLIEEQSDGTDTFSLLSWNILCDRAATATMYGYTPSEALSWQRRRAMILDELRGRQADIMCLQEMDMENYNEFFRPNLASDDYKGVFWPKSRAQTMQEREAKVVDGSAIFFKNSKYVLLDKQLIVFSQEAIRRPDMKGEHDVYNRVMPRDHVAVIAFLENRATGSRVIVANTHLTWEPWHSDIKIVQVAIMMEAIARFAEGYSKWPPCKDKDVFKYANGDGMDDPDQTPPAPGPSLKYDESTHIPLVVCGDFNSTRDSGVYDLITQGSLSNSHSELGDNNYGDFTRHGMSHPFSLKSVYSHIGELPYTNYTPDFRQTIDWVFYSTNSVQVNKVLGEPDQEYMRRVPGWPNHYFPSDHLPLVMELQVKERKERKQVETDFGSSRKASHNK</sequence>
<evidence type="ECO:0000256" key="1">
    <source>
        <dbReference type="ARBA" id="ARBA00001663"/>
    </source>
</evidence>
<evidence type="ECO:0000256" key="22">
    <source>
        <dbReference type="ARBA" id="ARBA00033317"/>
    </source>
</evidence>
<dbReference type="EMBL" id="LFZO01000045">
    <property type="protein sequence ID" value="KXT16065.1"/>
    <property type="molecule type" value="Genomic_DNA"/>
</dbReference>
<dbReference type="SUPFAM" id="SSF52075">
    <property type="entry name" value="Outer arm dynein light chain 1"/>
    <property type="match status" value="1"/>
</dbReference>
<evidence type="ECO:0000256" key="2">
    <source>
        <dbReference type="ARBA" id="ARBA00001946"/>
    </source>
</evidence>
<evidence type="ECO:0000256" key="15">
    <source>
        <dbReference type="ARBA" id="ARBA00022884"/>
    </source>
</evidence>
<dbReference type="GO" id="GO:0004535">
    <property type="term" value="F:poly(A)-specific ribonuclease activity"/>
    <property type="evidence" value="ECO:0007669"/>
    <property type="project" value="UniProtKB-EC"/>
</dbReference>
<evidence type="ECO:0000256" key="7">
    <source>
        <dbReference type="ARBA" id="ARBA00022490"/>
    </source>
</evidence>
<evidence type="ECO:0000256" key="23">
    <source>
        <dbReference type="ARBA" id="ARBA00045495"/>
    </source>
</evidence>
<dbReference type="PANTHER" id="PTHR12121:SF100">
    <property type="entry name" value="POLY(A)-SPECIFIC RIBONUCLEASE"/>
    <property type="match status" value="1"/>
</dbReference>
<keyword evidence="7" id="KW-0963">Cytoplasm</keyword>
<dbReference type="Gene3D" id="3.80.10.10">
    <property type="entry name" value="Ribonuclease Inhibitor"/>
    <property type="match status" value="1"/>
</dbReference>
<reference evidence="26 27" key="1">
    <citation type="submission" date="2015-07" db="EMBL/GenBank/DDBJ databases">
        <title>Comparative genomics of the Sigatoka disease complex on banana suggests a link between parallel evolutionary changes in Pseudocercospora fijiensis and Pseudocercospora eumusae and increased virulence on the banana host.</title>
        <authorList>
            <person name="Chang T.-C."/>
            <person name="Salvucci A."/>
            <person name="Crous P.W."/>
            <person name="Stergiopoulos I."/>
        </authorList>
    </citation>
    <scope>NUCLEOTIDE SEQUENCE [LARGE SCALE GENOMIC DNA]</scope>
    <source>
        <strain evidence="26 27">CBS 116634</strain>
    </source>
</reference>
<keyword evidence="14" id="KW-0460">Magnesium</keyword>
<name>A0A139IN20_9PEZI</name>
<evidence type="ECO:0000256" key="14">
    <source>
        <dbReference type="ARBA" id="ARBA00022842"/>
    </source>
</evidence>
<dbReference type="FunFam" id="3.60.10.10:FF:000037">
    <property type="entry name" value="Glucose-repressible alcohol dehydrogenase transcriptional effector"/>
    <property type="match status" value="1"/>
</dbReference>
<keyword evidence="8" id="KW-0433">Leucine-rich repeat</keyword>
<dbReference type="AlphaFoldDB" id="A0A139IN20"/>
<organism evidence="26 27">
    <name type="scientific">Pseudocercospora musae</name>
    <dbReference type="NCBI Taxonomy" id="113226"/>
    <lineage>
        <taxon>Eukaryota</taxon>
        <taxon>Fungi</taxon>
        <taxon>Dikarya</taxon>
        <taxon>Ascomycota</taxon>
        <taxon>Pezizomycotina</taxon>
        <taxon>Dothideomycetes</taxon>
        <taxon>Dothideomycetidae</taxon>
        <taxon>Mycosphaerellales</taxon>
        <taxon>Mycosphaerellaceae</taxon>
        <taxon>Pseudocercospora</taxon>
    </lineage>
</organism>
<evidence type="ECO:0000256" key="9">
    <source>
        <dbReference type="ARBA" id="ARBA00022722"/>
    </source>
</evidence>
<feature type="compositionally biased region" description="Polar residues" evidence="24">
    <location>
        <begin position="37"/>
        <end position="72"/>
    </location>
</feature>
<feature type="compositionally biased region" description="Polar residues" evidence="24">
    <location>
        <begin position="7"/>
        <end position="30"/>
    </location>
</feature>
<evidence type="ECO:0000256" key="8">
    <source>
        <dbReference type="ARBA" id="ARBA00022614"/>
    </source>
</evidence>
<dbReference type="Pfam" id="PF03372">
    <property type="entry name" value="Exo_endo_phos"/>
    <property type="match status" value="1"/>
</dbReference>
<evidence type="ECO:0000256" key="20">
    <source>
        <dbReference type="ARBA" id="ARBA00030493"/>
    </source>
</evidence>
<dbReference type="SUPFAM" id="SSF56219">
    <property type="entry name" value="DNase I-like"/>
    <property type="match status" value="1"/>
</dbReference>
<comment type="subcellular location">
    <subcellularLocation>
        <location evidence="4">Cytoplasm</location>
    </subcellularLocation>
    <subcellularLocation>
        <location evidence="3">Nucleus</location>
    </subcellularLocation>
</comment>
<dbReference type="InterPro" id="IPR001611">
    <property type="entry name" value="Leu-rich_rpt"/>
</dbReference>
<feature type="region of interest" description="Disordered" evidence="24">
    <location>
        <begin position="1"/>
        <end position="86"/>
    </location>
</feature>
<keyword evidence="9" id="KW-0540">Nuclease</keyword>
<evidence type="ECO:0000256" key="6">
    <source>
        <dbReference type="ARBA" id="ARBA00012161"/>
    </source>
</evidence>
<dbReference type="GO" id="GO:0005634">
    <property type="term" value="C:nucleus"/>
    <property type="evidence" value="ECO:0007669"/>
    <property type="project" value="UniProtKB-SubCell"/>
</dbReference>
<evidence type="ECO:0000256" key="4">
    <source>
        <dbReference type="ARBA" id="ARBA00004496"/>
    </source>
</evidence>
<feature type="compositionally biased region" description="Polar residues" evidence="24">
    <location>
        <begin position="125"/>
        <end position="167"/>
    </location>
</feature>
<evidence type="ECO:0000256" key="5">
    <source>
        <dbReference type="ARBA" id="ARBA00010774"/>
    </source>
</evidence>
<dbReference type="PANTHER" id="PTHR12121">
    <property type="entry name" value="CARBON CATABOLITE REPRESSOR PROTEIN 4"/>
    <property type="match status" value="1"/>
</dbReference>
<evidence type="ECO:0000256" key="13">
    <source>
        <dbReference type="ARBA" id="ARBA00022839"/>
    </source>
</evidence>
<feature type="compositionally biased region" description="Low complexity" evidence="24">
    <location>
        <begin position="204"/>
        <end position="218"/>
    </location>
</feature>
<comment type="similarity">
    <text evidence="5">Belongs to the CCR4/nocturin family.</text>
</comment>
<dbReference type="CDD" id="cd09097">
    <property type="entry name" value="Deadenylase_CCR4"/>
    <property type="match status" value="1"/>
</dbReference>
<dbReference type="PROSITE" id="PS51450">
    <property type="entry name" value="LRR"/>
    <property type="match status" value="1"/>
</dbReference>
<gene>
    <name evidence="26" type="ORF">AC579_7101</name>
</gene>
<dbReference type="Proteomes" id="UP000073492">
    <property type="component" value="Unassembled WGS sequence"/>
</dbReference>
<evidence type="ECO:0000256" key="24">
    <source>
        <dbReference type="SAM" id="MobiDB-lite"/>
    </source>
</evidence>
<comment type="function">
    <text evidence="23">Acts as a catalytic component of the CCR4-NOT core complex, which in the nucleus seems to be a general transcription factor, and in the cytoplasm the major mRNA deadenylase involved in mRNA turnover. Ccr4 has 3'-5' RNase activity with a strong preference for polyadenylated substrates and also low exonuclease activity towards single-stranded DNA.</text>
</comment>
<feature type="compositionally biased region" description="Low complexity" evidence="24">
    <location>
        <begin position="102"/>
        <end position="117"/>
    </location>
</feature>
<accession>A0A139IN20</accession>
<evidence type="ECO:0000256" key="18">
    <source>
        <dbReference type="ARBA" id="ARBA00023242"/>
    </source>
</evidence>
<dbReference type="GO" id="GO:0005737">
    <property type="term" value="C:cytoplasm"/>
    <property type="evidence" value="ECO:0007669"/>
    <property type="project" value="UniProtKB-SubCell"/>
</dbReference>
<dbReference type="InterPro" id="IPR005135">
    <property type="entry name" value="Endo/exonuclease/phosphatase"/>
</dbReference>
<dbReference type="GO" id="GO:0003723">
    <property type="term" value="F:RNA binding"/>
    <property type="evidence" value="ECO:0007669"/>
    <property type="project" value="UniProtKB-KW"/>
</dbReference>
<feature type="domain" description="Endonuclease/exonuclease/phosphatase" evidence="25">
    <location>
        <begin position="391"/>
        <end position="732"/>
    </location>
</feature>
<keyword evidence="18" id="KW-0539">Nucleus</keyword>
<keyword evidence="13" id="KW-0269">Exonuclease</keyword>
<evidence type="ECO:0000256" key="19">
    <source>
        <dbReference type="ARBA" id="ARBA00023475"/>
    </source>
</evidence>
<evidence type="ECO:0000256" key="11">
    <source>
        <dbReference type="ARBA" id="ARBA00022737"/>
    </source>
</evidence>
<comment type="catalytic activity">
    <reaction evidence="1">
        <text>Exonucleolytic cleavage of poly(A) to 5'-AMP.</text>
        <dbReference type="EC" id="3.1.13.4"/>
    </reaction>
</comment>
<feature type="region of interest" description="Disordered" evidence="24">
    <location>
        <begin position="591"/>
        <end position="611"/>
    </location>
</feature>
<dbReference type="InterPro" id="IPR036691">
    <property type="entry name" value="Endo/exonu/phosph_ase_sf"/>
</dbReference>
<comment type="cofactor">
    <cofactor evidence="2">
        <name>Mg(2+)</name>
        <dbReference type="ChEBI" id="CHEBI:18420"/>
    </cofactor>
</comment>
<dbReference type="InterPro" id="IPR050410">
    <property type="entry name" value="CCR4/nocturin_mRNA_transcr"/>
</dbReference>
<dbReference type="InterPro" id="IPR003591">
    <property type="entry name" value="Leu-rich_rpt_typical-subtyp"/>
</dbReference>
<evidence type="ECO:0000256" key="17">
    <source>
        <dbReference type="ARBA" id="ARBA00023163"/>
    </source>
</evidence>
<keyword evidence="11" id="KW-0677">Repeat</keyword>
<keyword evidence="17" id="KW-0804">Transcription</keyword>
<dbReference type="SMART" id="SM00369">
    <property type="entry name" value="LRR_TYP"/>
    <property type="match status" value="2"/>
</dbReference>
<keyword evidence="12" id="KW-0378">Hydrolase</keyword>
<evidence type="ECO:0000256" key="3">
    <source>
        <dbReference type="ARBA" id="ARBA00004123"/>
    </source>
</evidence>
<dbReference type="Gene3D" id="3.60.10.10">
    <property type="entry name" value="Endonuclease/exonuclease/phosphatase"/>
    <property type="match status" value="1"/>
</dbReference>
<dbReference type="EC" id="3.1.13.4" evidence="6"/>
<keyword evidence="27" id="KW-1185">Reference proteome</keyword>
<evidence type="ECO:0000256" key="21">
    <source>
        <dbReference type="ARBA" id="ARBA00031469"/>
    </source>
</evidence>
<feature type="region of interest" description="Disordered" evidence="24">
    <location>
        <begin position="100"/>
        <end position="167"/>
    </location>
</feature>
<protein>
    <recommendedName>
        <fullName evidence="19">CCR4-Not complex 3'-5'-exoribonuclease subunit Ccr4</fullName>
        <ecNumber evidence="6">3.1.13.4</ecNumber>
    </recommendedName>
    <alternativeName>
        <fullName evidence="20">Carbon catabolite repressor protein 4</fullName>
    </alternativeName>
    <alternativeName>
        <fullName evidence="21">Cytoplasmic deadenylase</fullName>
    </alternativeName>
    <alternativeName>
        <fullName evidence="22">Glucose-repressible alcohol dehydrogenase transcriptional effector</fullName>
    </alternativeName>
</protein>
<keyword evidence="16" id="KW-0805">Transcription regulation</keyword>
<evidence type="ECO:0000256" key="10">
    <source>
        <dbReference type="ARBA" id="ARBA00022723"/>
    </source>
</evidence>
<keyword evidence="10" id="KW-0479">Metal-binding</keyword>
<comment type="caution">
    <text evidence="26">The sequence shown here is derived from an EMBL/GenBank/DDBJ whole genome shotgun (WGS) entry which is preliminary data.</text>
</comment>
<evidence type="ECO:0000313" key="26">
    <source>
        <dbReference type="EMBL" id="KXT16065.1"/>
    </source>
</evidence>
<evidence type="ECO:0000313" key="27">
    <source>
        <dbReference type="Proteomes" id="UP000073492"/>
    </source>
</evidence>
<evidence type="ECO:0000256" key="16">
    <source>
        <dbReference type="ARBA" id="ARBA00023015"/>
    </source>
</evidence>
<evidence type="ECO:0000256" key="12">
    <source>
        <dbReference type="ARBA" id="ARBA00022801"/>
    </source>
</evidence>
<proteinExistence type="inferred from homology"/>
<dbReference type="GO" id="GO:0046872">
    <property type="term" value="F:metal ion binding"/>
    <property type="evidence" value="ECO:0007669"/>
    <property type="project" value="UniProtKB-KW"/>
</dbReference>
<dbReference type="InterPro" id="IPR032675">
    <property type="entry name" value="LRR_dom_sf"/>
</dbReference>
<evidence type="ECO:0000259" key="25">
    <source>
        <dbReference type="Pfam" id="PF03372"/>
    </source>
</evidence>